<feature type="region of interest" description="Disordered" evidence="7">
    <location>
        <begin position="1"/>
        <end position="20"/>
    </location>
</feature>
<dbReference type="SUPFAM" id="SSF161111">
    <property type="entry name" value="Cation efflux protein transmembrane domain-like"/>
    <property type="match status" value="1"/>
</dbReference>
<name>B3QSK1_CHLT3</name>
<dbReference type="Pfam" id="PF01545">
    <property type="entry name" value="Cation_efflux"/>
    <property type="match status" value="1"/>
</dbReference>
<evidence type="ECO:0000256" key="4">
    <source>
        <dbReference type="ARBA" id="ARBA00022989"/>
    </source>
</evidence>
<dbReference type="eggNOG" id="COG1230">
    <property type="taxonomic scope" value="Bacteria"/>
</dbReference>
<dbReference type="InterPro" id="IPR027470">
    <property type="entry name" value="Cation_efflux_CTD"/>
</dbReference>
<dbReference type="InterPro" id="IPR027469">
    <property type="entry name" value="Cation_efflux_TMD_sf"/>
</dbReference>
<dbReference type="STRING" id="517418.Ctha_1590"/>
<accession>B3QSK1</accession>
<feature type="compositionally biased region" description="Basic and acidic residues" evidence="7">
    <location>
        <begin position="1"/>
        <end position="10"/>
    </location>
</feature>
<dbReference type="Gene3D" id="1.20.1510.10">
    <property type="entry name" value="Cation efflux protein transmembrane domain"/>
    <property type="match status" value="1"/>
</dbReference>
<reference evidence="11 12" key="1">
    <citation type="submission" date="2008-06" db="EMBL/GenBank/DDBJ databases">
        <title>Complete sequence of Chloroherpeton thalassium ATCC 35110.</title>
        <authorList>
            <consortium name="US DOE Joint Genome Institute"/>
            <person name="Lucas S."/>
            <person name="Copeland A."/>
            <person name="Lapidus A."/>
            <person name="Glavina del Rio T."/>
            <person name="Dalin E."/>
            <person name="Tice H."/>
            <person name="Bruce D."/>
            <person name="Goodwin L."/>
            <person name="Pitluck S."/>
            <person name="Schmutz J."/>
            <person name="Larimer F."/>
            <person name="Land M."/>
            <person name="Hauser L."/>
            <person name="Kyrpides N."/>
            <person name="Mikhailova N."/>
            <person name="Liu Z."/>
            <person name="Li T."/>
            <person name="Zhao F."/>
            <person name="Overmann J."/>
            <person name="Bryant D.A."/>
            <person name="Richardson P."/>
        </authorList>
    </citation>
    <scope>NUCLEOTIDE SEQUENCE [LARGE SCALE GENOMIC DNA]</scope>
    <source>
        <strain evidence="12">ATCC 35110 / GB-78</strain>
    </source>
</reference>
<feature type="domain" description="Cation efflux protein transmembrane" evidence="9">
    <location>
        <begin position="31"/>
        <end position="212"/>
    </location>
</feature>
<sequence length="309" mass="34901">MSSHHHDSHEHHHHHHHHHHHEHLTGKNLKWAFALNFAFTIIEFVGGLLTNSMAILSDAVHDLGDSLAIGLSLFFERYAQKKSDTRYTYGYKRFALVSALLNSMILLTGSLFVIYETVPRLFSPEKVQAEGMVWLAVFGVLVNGAAVLRLKGGHSANEKVVMLHLLEDVLGWFAVLIGSLVMLFFDVPIIDPMLSIAISLFILWNVFKNLESFVSTFLQGVPESVDLNEVLLKIQSLQDVISVHDLHAWSIDGTENVASVHVVVKSTLSHEEMAMLKLQVREMFKAHGMNHLTVEVEFETEHCQYLHCC</sequence>
<evidence type="ECO:0000256" key="6">
    <source>
        <dbReference type="ARBA" id="ARBA00023136"/>
    </source>
</evidence>
<dbReference type="AlphaFoldDB" id="B3QSK1"/>
<feature type="domain" description="Cation efflux protein cytoplasmic" evidence="10">
    <location>
        <begin position="222"/>
        <end position="297"/>
    </location>
</feature>
<evidence type="ECO:0000256" key="2">
    <source>
        <dbReference type="ARBA" id="ARBA00022448"/>
    </source>
</evidence>
<feature type="transmembrane region" description="Helical" evidence="8">
    <location>
        <begin position="160"/>
        <end position="183"/>
    </location>
</feature>
<dbReference type="GO" id="GO:0016020">
    <property type="term" value="C:membrane"/>
    <property type="evidence" value="ECO:0007669"/>
    <property type="project" value="UniProtKB-SubCell"/>
</dbReference>
<evidence type="ECO:0000313" key="12">
    <source>
        <dbReference type="Proteomes" id="UP000001208"/>
    </source>
</evidence>
<evidence type="ECO:0000256" key="7">
    <source>
        <dbReference type="SAM" id="MobiDB-lite"/>
    </source>
</evidence>
<comment type="subcellular location">
    <subcellularLocation>
        <location evidence="1">Membrane</location>
        <topology evidence="1">Multi-pass membrane protein</topology>
    </subcellularLocation>
</comment>
<dbReference type="Proteomes" id="UP000001208">
    <property type="component" value="Chromosome"/>
</dbReference>
<dbReference type="GO" id="GO:0005385">
    <property type="term" value="F:zinc ion transmembrane transporter activity"/>
    <property type="evidence" value="ECO:0007669"/>
    <property type="project" value="InterPro"/>
</dbReference>
<dbReference type="Pfam" id="PF16916">
    <property type="entry name" value="ZT_dimer"/>
    <property type="match status" value="1"/>
</dbReference>
<evidence type="ECO:0000259" key="9">
    <source>
        <dbReference type="Pfam" id="PF01545"/>
    </source>
</evidence>
<gene>
    <name evidence="11" type="ordered locus">Ctha_1590</name>
</gene>
<feature type="compositionally biased region" description="Basic residues" evidence="7">
    <location>
        <begin position="11"/>
        <end position="20"/>
    </location>
</feature>
<evidence type="ECO:0000256" key="8">
    <source>
        <dbReference type="SAM" id="Phobius"/>
    </source>
</evidence>
<dbReference type="SUPFAM" id="SSF160240">
    <property type="entry name" value="Cation efflux protein cytoplasmic domain-like"/>
    <property type="match status" value="1"/>
</dbReference>
<evidence type="ECO:0000256" key="1">
    <source>
        <dbReference type="ARBA" id="ARBA00004141"/>
    </source>
</evidence>
<dbReference type="InterPro" id="IPR058533">
    <property type="entry name" value="Cation_efflux_TM"/>
</dbReference>
<feature type="transmembrane region" description="Helical" evidence="8">
    <location>
        <begin position="127"/>
        <end position="148"/>
    </location>
</feature>
<dbReference type="KEGG" id="cts:Ctha_1590"/>
<dbReference type="InterPro" id="IPR036837">
    <property type="entry name" value="Cation_efflux_CTD_sf"/>
</dbReference>
<dbReference type="NCBIfam" id="TIGR01297">
    <property type="entry name" value="CDF"/>
    <property type="match status" value="1"/>
</dbReference>
<keyword evidence="3 8" id="KW-0812">Transmembrane</keyword>
<feature type="transmembrane region" description="Helical" evidence="8">
    <location>
        <begin position="31"/>
        <end position="49"/>
    </location>
</feature>
<keyword evidence="12" id="KW-1185">Reference proteome</keyword>
<dbReference type="PANTHER" id="PTHR45755">
    <property type="match status" value="1"/>
</dbReference>
<dbReference type="RefSeq" id="WP_012500132.1">
    <property type="nucleotide sequence ID" value="NC_011026.1"/>
</dbReference>
<proteinExistence type="predicted"/>
<dbReference type="EMBL" id="CP001100">
    <property type="protein sequence ID" value="ACF14048.1"/>
    <property type="molecule type" value="Genomic_DNA"/>
</dbReference>
<evidence type="ECO:0000313" key="11">
    <source>
        <dbReference type="EMBL" id="ACF14048.1"/>
    </source>
</evidence>
<protein>
    <submittedName>
        <fullName evidence="11">Cation diffusion facilitator family transporter</fullName>
    </submittedName>
</protein>
<keyword evidence="6 8" id="KW-0472">Membrane</keyword>
<keyword evidence="5" id="KW-0406">Ion transport</keyword>
<dbReference type="InterPro" id="IPR002524">
    <property type="entry name" value="Cation_efflux"/>
</dbReference>
<keyword evidence="4 8" id="KW-1133">Transmembrane helix</keyword>
<feature type="transmembrane region" description="Helical" evidence="8">
    <location>
        <begin position="94"/>
        <end position="115"/>
    </location>
</feature>
<dbReference type="PANTHER" id="PTHR45755:SF4">
    <property type="entry name" value="ZINC TRANSPORTER 7"/>
    <property type="match status" value="1"/>
</dbReference>
<dbReference type="OrthoDB" id="9809646at2"/>
<dbReference type="InterPro" id="IPR045316">
    <property type="entry name" value="Msc2-like"/>
</dbReference>
<evidence type="ECO:0000256" key="3">
    <source>
        <dbReference type="ARBA" id="ARBA00022692"/>
    </source>
</evidence>
<organism evidence="11 12">
    <name type="scientific">Chloroherpeton thalassium (strain ATCC 35110 / GB-78)</name>
    <dbReference type="NCBI Taxonomy" id="517418"/>
    <lineage>
        <taxon>Bacteria</taxon>
        <taxon>Pseudomonadati</taxon>
        <taxon>Chlorobiota</taxon>
        <taxon>Chlorobiia</taxon>
        <taxon>Chlorobiales</taxon>
        <taxon>Chloroherpetonaceae</taxon>
        <taxon>Chloroherpeton</taxon>
    </lineage>
</organism>
<evidence type="ECO:0000256" key="5">
    <source>
        <dbReference type="ARBA" id="ARBA00023065"/>
    </source>
</evidence>
<feature type="transmembrane region" description="Helical" evidence="8">
    <location>
        <begin position="189"/>
        <end position="207"/>
    </location>
</feature>
<keyword evidence="2" id="KW-0813">Transport</keyword>
<dbReference type="HOGENOM" id="CLU_013430_0_0_10"/>
<dbReference type="GO" id="GO:0006882">
    <property type="term" value="P:intracellular zinc ion homeostasis"/>
    <property type="evidence" value="ECO:0007669"/>
    <property type="project" value="InterPro"/>
</dbReference>
<evidence type="ECO:0000259" key="10">
    <source>
        <dbReference type="Pfam" id="PF16916"/>
    </source>
</evidence>